<keyword evidence="2" id="KW-1185">Reference proteome</keyword>
<evidence type="ECO:0000313" key="1">
    <source>
        <dbReference type="EMBL" id="GER49554.1"/>
    </source>
</evidence>
<comment type="caution">
    <text evidence="1">The sequence shown here is derived from an EMBL/GenBank/DDBJ whole genome shotgun (WGS) entry which is preliminary data.</text>
</comment>
<gene>
    <name evidence="1" type="ORF">STAS_26805</name>
</gene>
<reference evidence="2" key="1">
    <citation type="journal article" date="2019" name="Curr. Biol.">
        <title>Genome Sequence of Striga asiatica Provides Insight into the Evolution of Plant Parasitism.</title>
        <authorList>
            <person name="Yoshida S."/>
            <person name="Kim S."/>
            <person name="Wafula E.K."/>
            <person name="Tanskanen J."/>
            <person name="Kim Y.M."/>
            <person name="Honaas L."/>
            <person name="Yang Z."/>
            <person name="Spallek T."/>
            <person name="Conn C.E."/>
            <person name="Ichihashi Y."/>
            <person name="Cheong K."/>
            <person name="Cui S."/>
            <person name="Der J.P."/>
            <person name="Gundlach H."/>
            <person name="Jiao Y."/>
            <person name="Hori C."/>
            <person name="Ishida J.K."/>
            <person name="Kasahara H."/>
            <person name="Kiba T."/>
            <person name="Kim M.S."/>
            <person name="Koo N."/>
            <person name="Laohavisit A."/>
            <person name="Lee Y.H."/>
            <person name="Lumba S."/>
            <person name="McCourt P."/>
            <person name="Mortimer J.C."/>
            <person name="Mutuku J.M."/>
            <person name="Nomura T."/>
            <person name="Sasaki-Sekimoto Y."/>
            <person name="Seto Y."/>
            <person name="Wang Y."/>
            <person name="Wakatake T."/>
            <person name="Sakakibara H."/>
            <person name="Demura T."/>
            <person name="Yamaguchi S."/>
            <person name="Yoneyama K."/>
            <person name="Manabe R.I."/>
            <person name="Nelson D.C."/>
            <person name="Schulman A.H."/>
            <person name="Timko M.P."/>
            <person name="dePamphilis C.W."/>
            <person name="Choi D."/>
            <person name="Shirasu K."/>
        </authorList>
    </citation>
    <scope>NUCLEOTIDE SEQUENCE [LARGE SCALE GENOMIC DNA]</scope>
    <source>
        <strain evidence="2">cv. UVA1</strain>
    </source>
</reference>
<accession>A0A5A7QWC1</accession>
<evidence type="ECO:0000313" key="2">
    <source>
        <dbReference type="Proteomes" id="UP000325081"/>
    </source>
</evidence>
<protein>
    <submittedName>
        <fullName evidence="1">Pentatricopeptide repeat protein</fullName>
    </submittedName>
</protein>
<proteinExistence type="predicted"/>
<name>A0A5A7QWC1_STRAF</name>
<organism evidence="1 2">
    <name type="scientific">Striga asiatica</name>
    <name type="common">Asiatic witchweed</name>
    <name type="synonym">Buchnera asiatica</name>
    <dbReference type="NCBI Taxonomy" id="4170"/>
    <lineage>
        <taxon>Eukaryota</taxon>
        <taxon>Viridiplantae</taxon>
        <taxon>Streptophyta</taxon>
        <taxon>Embryophyta</taxon>
        <taxon>Tracheophyta</taxon>
        <taxon>Spermatophyta</taxon>
        <taxon>Magnoliopsida</taxon>
        <taxon>eudicotyledons</taxon>
        <taxon>Gunneridae</taxon>
        <taxon>Pentapetalae</taxon>
        <taxon>asterids</taxon>
        <taxon>lamiids</taxon>
        <taxon>Lamiales</taxon>
        <taxon>Orobanchaceae</taxon>
        <taxon>Buchnereae</taxon>
        <taxon>Striga</taxon>
    </lineage>
</organism>
<dbReference type="AlphaFoldDB" id="A0A5A7QWC1"/>
<sequence>MKIKIFLRLYFDHRGQTEDPYIGIFCYPRRKESCEANWWQTLIIDLIRLNGDDFIQSEAILVRKKIEGVRVRVSSFRYILIEYTDTIDAYLATKLLTGVLNASWKMVWFLGQYRRQEFVKVDGISSMHVSTCYYPGGCGVDEGCARIPTGEQEIKFNTHIYGINRMEIWFSSDPMDRGIQQCIEHSSPRKFG</sequence>
<dbReference type="EMBL" id="BKCP01008704">
    <property type="protein sequence ID" value="GER49554.1"/>
    <property type="molecule type" value="Genomic_DNA"/>
</dbReference>
<dbReference type="Proteomes" id="UP000325081">
    <property type="component" value="Unassembled WGS sequence"/>
</dbReference>